<feature type="chain" id="PRO_5032909759" description="Camelysin metallo-endopeptidase" evidence="1">
    <location>
        <begin position="26"/>
        <end position="268"/>
    </location>
</feature>
<dbReference type="InterPro" id="IPR023833">
    <property type="entry name" value="Signal_pept_SipW-depend-type"/>
</dbReference>
<dbReference type="NCBIfam" id="TIGR04088">
    <property type="entry name" value="cognate_SipW"/>
    <property type="match status" value="1"/>
</dbReference>
<dbReference type="RefSeq" id="WP_151865356.1">
    <property type="nucleotide sequence ID" value="NZ_WBZB01000014.1"/>
</dbReference>
<evidence type="ECO:0000313" key="3">
    <source>
        <dbReference type="Proteomes" id="UP000465601"/>
    </source>
</evidence>
<protein>
    <recommendedName>
        <fullName evidence="4">Camelysin metallo-endopeptidase</fullName>
    </recommendedName>
</protein>
<dbReference type="AlphaFoldDB" id="A0A833HQG7"/>
<evidence type="ECO:0000313" key="2">
    <source>
        <dbReference type="EMBL" id="KAB3531077.1"/>
    </source>
</evidence>
<sequence>MKKKIIYTMLALTLAIAMVAGGTMAWFTDEANAGDTTFTAGTLHVGVTEGLDSLITVAPNIDNMNPGDSYGPISIEITNEGTKKLAWFGNWIFTPVIEEGTEGDYTKLLDVIYIKTMSMQMLDADGNPWTDDPWYSGYNFIENGRGNFVGHNQSEANFYNSLADLSEFDVITLRNWNDNNSMITLADSPYEHMGALIGNSENKYVLTVELGFHQNAGNDYQGDAAGVAPIKVEFQVDATQVHEDAINHMNGLGTLHIGWLQGQIELQE</sequence>
<evidence type="ECO:0008006" key="4">
    <source>
        <dbReference type="Google" id="ProtNLM"/>
    </source>
</evidence>
<dbReference type="OrthoDB" id="2063096at2"/>
<organism evidence="2 3">
    <name type="scientific">Alkaliphilus serpentinus</name>
    <dbReference type="NCBI Taxonomy" id="1482731"/>
    <lineage>
        <taxon>Bacteria</taxon>
        <taxon>Bacillati</taxon>
        <taxon>Bacillota</taxon>
        <taxon>Clostridia</taxon>
        <taxon>Peptostreptococcales</taxon>
        <taxon>Natronincolaceae</taxon>
        <taxon>Alkaliphilus</taxon>
    </lineage>
</organism>
<evidence type="ECO:0000256" key="1">
    <source>
        <dbReference type="SAM" id="SignalP"/>
    </source>
</evidence>
<keyword evidence="1" id="KW-0732">Signal</keyword>
<proteinExistence type="predicted"/>
<feature type="signal peptide" evidence="1">
    <location>
        <begin position="1"/>
        <end position="25"/>
    </location>
</feature>
<dbReference type="Proteomes" id="UP000465601">
    <property type="component" value="Unassembled WGS sequence"/>
</dbReference>
<dbReference type="Pfam" id="PF12389">
    <property type="entry name" value="Peptidase_M73"/>
    <property type="match status" value="1"/>
</dbReference>
<accession>A0A833HQG7</accession>
<gene>
    <name evidence="2" type="ORF">F8153_05425</name>
</gene>
<dbReference type="InterPro" id="IPR022121">
    <property type="entry name" value="Peptidase_M73_camelysin"/>
</dbReference>
<reference evidence="2 3" key="1">
    <citation type="submission" date="2019-10" db="EMBL/GenBank/DDBJ databases">
        <title>Alkaliphilus serpentinus sp. nov. and Alkaliphilus pronyensis sp. nov., two novel anaerobic alkaliphilic species isolated from the serpentinized-hosted hydrothermal field of the Prony Bay (New Caledonia).</title>
        <authorList>
            <person name="Postec A."/>
        </authorList>
    </citation>
    <scope>NUCLEOTIDE SEQUENCE [LARGE SCALE GENOMIC DNA]</scope>
    <source>
        <strain evidence="2 3">LacT</strain>
    </source>
</reference>
<comment type="caution">
    <text evidence="2">The sequence shown here is derived from an EMBL/GenBank/DDBJ whole genome shotgun (WGS) entry which is preliminary data.</text>
</comment>
<name>A0A833HQG7_9FIRM</name>
<keyword evidence="3" id="KW-1185">Reference proteome</keyword>
<dbReference type="EMBL" id="WBZB01000014">
    <property type="protein sequence ID" value="KAB3531077.1"/>
    <property type="molecule type" value="Genomic_DNA"/>
</dbReference>